<feature type="region of interest" description="Disordered" evidence="1">
    <location>
        <begin position="1"/>
        <end position="59"/>
    </location>
</feature>
<organism evidence="2 3">
    <name type="scientific">Lachancea mirantina</name>
    <dbReference type="NCBI Taxonomy" id="1230905"/>
    <lineage>
        <taxon>Eukaryota</taxon>
        <taxon>Fungi</taxon>
        <taxon>Dikarya</taxon>
        <taxon>Ascomycota</taxon>
        <taxon>Saccharomycotina</taxon>
        <taxon>Saccharomycetes</taxon>
        <taxon>Saccharomycetales</taxon>
        <taxon>Saccharomycetaceae</taxon>
        <taxon>Lachancea</taxon>
    </lineage>
</organism>
<evidence type="ECO:0000313" key="3">
    <source>
        <dbReference type="Proteomes" id="UP000191024"/>
    </source>
</evidence>
<dbReference type="OrthoDB" id="4035955at2759"/>
<proteinExistence type="predicted"/>
<gene>
    <name evidence="2" type="ORF">LAMI_0C05952G</name>
</gene>
<accession>A0A1G4J2Z1</accession>
<feature type="compositionally biased region" description="Basic residues" evidence="1">
    <location>
        <begin position="33"/>
        <end position="47"/>
    </location>
</feature>
<evidence type="ECO:0000313" key="2">
    <source>
        <dbReference type="EMBL" id="SCU84041.1"/>
    </source>
</evidence>
<feature type="region of interest" description="Disordered" evidence="1">
    <location>
        <begin position="131"/>
        <end position="155"/>
    </location>
</feature>
<dbReference type="Proteomes" id="UP000191024">
    <property type="component" value="Chromosome C"/>
</dbReference>
<name>A0A1G4J2Z1_9SACH</name>
<dbReference type="EMBL" id="LT598466">
    <property type="protein sequence ID" value="SCU84041.1"/>
    <property type="molecule type" value="Genomic_DNA"/>
</dbReference>
<feature type="compositionally biased region" description="Low complexity" evidence="1">
    <location>
        <begin position="1"/>
        <end position="20"/>
    </location>
</feature>
<reference evidence="3" key="1">
    <citation type="submission" date="2016-03" db="EMBL/GenBank/DDBJ databases">
        <authorList>
            <person name="Devillers H."/>
        </authorList>
    </citation>
    <scope>NUCLEOTIDE SEQUENCE [LARGE SCALE GENOMIC DNA]</scope>
</reference>
<evidence type="ECO:0000256" key="1">
    <source>
        <dbReference type="SAM" id="MobiDB-lite"/>
    </source>
</evidence>
<keyword evidence="3" id="KW-1185">Reference proteome</keyword>
<dbReference type="AlphaFoldDB" id="A0A1G4J2Z1"/>
<protein>
    <submittedName>
        <fullName evidence="2">LAMI_0C05952g1_1</fullName>
    </submittedName>
</protein>
<sequence>MRSTSPGGNPNESGSSPKGPSAKDPQNYTLTQKSRRKRFREWLHHHRGEASPPSRGDESILIDVGDEYLNSQNGLSFIPVFSADEAEGWKSNTPQRRSSKKLRELLRHCMKRRHMGDDGFAKDANFVLKSQRRKDAEQTASSSEEDNRKIFNETSVEGLAEDGTDLVDDSAVNGYASYCLKRPQETFDPVFESNKKLHFESVDHNSPLMAKSSPCETDVHNEEVDEVIEEPNFTSSSVYSSEKSFDRTICRGSLRVSEYDYNVAGPRSNMLDFKNVNSEPCVPEHDYDDDLYGNPYIDSDCFDNNLNSLLIPTFRQSAEWGVTKIVENVNNGTISNQDLLEVANAGAVNLDFRDKEFFDTAVNLDKVRNDQTILNSGIKFDKFSHLLVYDAGTGCEKNVKIVSPENESRSQPRSCTTLSSKPGKPILKNRVNTKAVEESFRAKTCDEIDVFSFLRFFRNHEMERREDEVQVGKIRDLQLLHYYSTNLNARSAKIDLELYKSKLATELNIGRSLPRDLKKKASPPFVKRKSDDKRFAKIQICH</sequence>